<keyword evidence="2" id="KW-1185">Reference proteome</keyword>
<accession>A0ABR2S6X3</accession>
<proteinExistence type="predicted"/>
<sequence>MKQAAAEEEDVSHIIYPSGNTRTAARQFNLASADTSPRGISSAGVLVFLQGILPGKMNGAALLHEEPSKVVFAVEDAIPCNIG</sequence>
<evidence type="ECO:0000313" key="2">
    <source>
        <dbReference type="Proteomes" id="UP001396334"/>
    </source>
</evidence>
<dbReference type="EMBL" id="JBBPBN010000016">
    <property type="protein sequence ID" value="KAK9020912.1"/>
    <property type="molecule type" value="Genomic_DNA"/>
</dbReference>
<gene>
    <name evidence="1" type="ORF">V6N11_010924</name>
</gene>
<dbReference type="Proteomes" id="UP001396334">
    <property type="component" value="Unassembled WGS sequence"/>
</dbReference>
<evidence type="ECO:0000313" key="1">
    <source>
        <dbReference type="EMBL" id="KAK9020912.1"/>
    </source>
</evidence>
<comment type="caution">
    <text evidence="1">The sequence shown here is derived from an EMBL/GenBank/DDBJ whole genome shotgun (WGS) entry which is preliminary data.</text>
</comment>
<organism evidence="1 2">
    <name type="scientific">Hibiscus sabdariffa</name>
    <name type="common">roselle</name>
    <dbReference type="NCBI Taxonomy" id="183260"/>
    <lineage>
        <taxon>Eukaryota</taxon>
        <taxon>Viridiplantae</taxon>
        <taxon>Streptophyta</taxon>
        <taxon>Embryophyta</taxon>
        <taxon>Tracheophyta</taxon>
        <taxon>Spermatophyta</taxon>
        <taxon>Magnoliopsida</taxon>
        <taxon>eudicotyledons</taxon>
        <taxon>Gunneridae</taxon>
        <taxon>Pentapetalae</taxon>
        <taxon>rosids</taxon>
        <taxon>malvids</taxon>
        <taxon>Malvales</taxon>
        <taxon>Malvaceae</taxon>
        <taxon>Malvoideae</taxon>
        <taxon>Hibiscus</taxon>
    </lineage>
</organism>
<reference evidence="1 2" key="1">
    <citation type="journal article" date="2024" name="G3 (Bethesda)">
        <title>Genome assembly of Hibiscus sabdariffa L. provides insights into metabolisms of medicinal natural products.</title>
        <authorList>
            <person name="Kim T."/>
        </authorList>
    </citation>
    <scope>NUCLEOTIDE SEQUENCE [LARGE SCALE GENOMIC DNA]</scope>
    <source>
        <strain evidence="1">TK-2024</strain>
        <tissue evidence="1">Old leaves</tissue>
    </source>
</reference>
<protein>
    <submittedName>
        <fullName evidence="1">Uncharacterized protein</fullName>
    </submittedName>
</protein>
<name>A0ABR2S6X3_9ROSI</name>